<dbReference type="EMBL" id="CP019434">
    <property type="protein sequence ID" value="APZ44564.1"/>
    <property type="molecule type" value="Genomic_DNA"/>
</dbReference>
<evidence type="ECO:0000256" key="8">
    <source>
        <dbReference type="ARBA" id="ARBA00022989"/>
    </source>
</evidence>
<keyword evidence="6" id="KW-0592">Phosphate transport</keyword>
<sequence>MAYWFAVAAAFTLLAFVLLHILGYVFVRGVQSLGLETFTTDTQGLAGGLRNAILGSLELSGFALLLAAPIGVSAGIYLSEWGGGWVGRIARFMSDVLVGVPSIVLGYFGYITMVLYLGWQFSMAAGAITLAILMLPYIARTSEMALRAQPWSLREAAYALGAGERRVVLRALLPAARGPIFTGILLALAISLGETAPLIYTVNWSNYSWNGHFTHEPVAYLTYVIWSYIGEPYASAHKLAYAAALLITLMVLVINLGARALLWRRR</sequence>
<organism evidence="12 13">
    <name type="scientific">Acidihalobacter ferrooxydans</name>
    <dbReference type="NCBI Taxonomy" id="1765967"/>
    <lineage>
        <taxon>Bacteria</taxon>
        <taxon>Pseudomonadati</taxon>
        <taxon>Pseudomonadota</taxon>
        <taxon>Gammaproteobacteria</taxon>
        <taxon>Chromatiales</taxon>
        <taxon>Ectothiorhodospiraceae</taxon>
        <taxon>Acidihalobacter</taxon>
    </lineage>
</organism>
<evidence type="ECO:0000256" key="10">
    <source>
        <dbReference type="RuleBase" id="RU363043"/>
    </source>
</evidence>
<dbReference type="PANTHER" id="PTHR42922:SF1">
    <property type="entry name" value="PHOSPHATE TRANSPORT SYSTEM PERMEASE PROTEIN PSTA"/>
    <property type="match status" value="1"/>
</dbReference>
<dbReference type="STRING" id="1765967.BW247_06010"/>
<evidence type="ECO:0000313" key="12">
    <source>
        <dbReference type="EMBL" id="APZ44564.1"/>
    </source>
</evidence>
<protein>
    <recommendedName>
        <fullName evidence="3 10">Phosphate transport system permease protein PstA</fullName>
    </recommendedName>
</protein>
<comment type="subcellular location">
    <subcellularLocation>
        <location evidence="10">Cell inner membrane</location>
        <topology evidence="10">Multi-pass membrane protein</topology>
    </subcellularLocation>
    <subcellularLocation>
        <location evidence="1">Cell membrane</location>
        <topology evidence="1">Multi-pass membrane protein</topology>
    </subcellularLocation>
</comment>
<evidence type="ECO:0000313" key="13">
    <source>
        <dbReference type="Proteomes" id="UP000243807"/>
    </source>
</evidence>
<accession>A0A1P8ULD5</accession>
<comment type="caution">
    <text evidence="10">Lacks conserved residue(s) required for the propagation of feature annotation.</text>
</comment>
<gene>
    <name evidence="12" type="ORF">BW247_06010</name>
</gene>
<dbReference type="InterPro" id="IPR035906">
    <property type="entry name" value="MetI-like_sf"/>
</dbReference>
<dbReference type="AlphaFoldDB" id="A0A1P8ULD5"/>
<evidence type="ECO:0000256" key="7">
    <source>
        <dbReference type="ARBA" id="ARBA00022692"/>
    </source>
</evidence>
<evidence type="ECO:0000256" key="4">
    <source>
        <dbReference type="ARBA" id="ARBA00022448"/>
    </source>
</evidence>
<evidence type="ECO:0000256" key="2">
    <source>
        <dbReference type="ARBA" id="ARBA00007069"/>
    </source>
</evidence>
<dbReference type="GO" id="GO:0005315">
    <property type="term" value="F:phosphate transmembrane transporter activity"/>
    <property type="evidence" value="ECO:0007669"/>
    <property type="project" value="InterPro"/>
</dbReference>
<proteinExistence type="inferred from homology"/>
<feature type="transmembrane region" description="Helical" evidence="10">
    <location>
        <begin position="90"/>
        <end position="111"/>
    </location>
</feature>
<feature type="transmembrane region" description="Helical" evidence="10">
    <location>
        <begin position="239"/>
        <end position="262"/>
    </location>
</feature>
<evidence type="ECO:0000256" key="5">
    <source>
        <dbReference type="ARBA" id="ARBA00022475"/>
    </source>
</evidence>
<dbReference type="NCBIfam" id="TIGR00974">
    <property type="entry name" value="3a0107s02c"/>
    <property type="match status" value="1"/>
</dbReference>
<name>A0A1P8ULD5_9GAMM</name>
<dbReference type="GO" id="GO:0005886">
    <property type="term" value="C:plasma membrane"/>
    <property type="evidence" value="ECO:0007669"/>
    <property type="project" value="UniProtKB-SubCell"/>
</dbReference>
<keyword evidence="5 10" id="KW-1003">Cell membrane</keyword>
<feature type="transmembrane region" description="Helical" evidence="10">
    <location>
        <begin position="59"/>
        <end position="78"/>
    </location>
</feature>
<evidence type="ECO:0000256" key="3">
    <source>
        <dbReference type="ARBA" id="ARBA00016864"/>
    </source>
</evidence>
<dbReference type="Proteomes" id="UP000243807">
    <property type="component" value="Chromosome"/>
</dbReference>
<dbReference type="PANTHER" id="PTHR42922">
    <property type="entry name" value="PHOSPHATE TRANSPORT SYSTEM PERMEASE PROTEIN PSTA"/>
    <property type="match status" value="1"/>
</dbReference>
<dbReference type="GO" id="GO:0035435">
    <property type="term" value="P:phosphate ion transmembrane transport"/>
    <property type="evidence" value="ECO:0007669"/>
    <property type="project" value="InterPro"/>
</dbReference>
<keyword evidence="4" id="KW-0813">Transport</keyword>
<feature type="domain" description="ABC transmembrane type-1" evidence="11">
    <location>
        <begin position="53"/>
        <end position="258"/>
    </location>
</feature>
<evidence type="ECO:0000256" key="1">
    <source>
        <dbReference type="ARBA" id="ARBA00004651"/>
    </source>
</evidence>
<evidence type="ECO:0000259" key="11">
    <source>
        <dbReference type="PROSITE" id="PS50928"/>
    </source>
</evidence>
<dbReference type="KEGG" id="afy:BW247_06010"/>
<comment type="similarity">
    <text evidence="2 10">Belongs to the binding-protein-dependent transport system permease family. CysTW subfamily.</text>
</comment>
<dbReference type="InterPro" id="IPR051408">
    <property type="entry name" value="Phosphate_transprt_permease"/>
</dbReference>
<dbReference type="SUPFAM" id="SSF161098">
    <property type="entry name" value="MetI-like"/>
    <property type="match status" value="1"/>
</dbReference>
<keyword evidence="7 10" id="KW-0812">Transmembrane</keyword>
<dbReference type="PROSITE" id="PS50928">
    <property type="entry name" value="ABC_TM1"/>
    <property type="match status" value="1"/>
</dbReference>
<evidence type="ECO:0000256" key="6">
    <source>
        <dbReference type="ARBA" id="ARBA00022592"/>
    </source>
</evidence>
<dbReference type="InterPro" id="IPR000515">
    <property type="entry name" value="MetI-like"/>
</dbReference>
<feature type="transmembrane region" description="Helical" evidence="10">
    <location>
        <begin position="180"/>
        <end position="200"/>
    </location>
</feature>
<dbReference type="CDD" id="cd06261">
    <property type="entry name" value="TM_PBP2"/>
    <property type="match status" value="1"/>
</dbReference>
<dbReference type="Gene3D" id="1.10.3720.10">
    <property type="entry name" value="MetI-like"/>
    <property type="match status" value="1"/>
</dbReference>
<dbReference type="Pfam" id="PF00528">
    <property type="entry name" value="BPD_transp_1"/>
    <property type="match status" value="1"/>
</dbReference>
<keyword evidence="9 10" id="KW-0472">Membrane</keyword>
<keyword evidence="13" id="KW-1185">Reference proteome</keyword>
<feature type="transmembrane region" description="Helical" evidence="10">
    <location>
        <begin position="117"/>
        <end position="139"/>
    </location>
</feature>
<keyword evidence="8 10" id="KW-1133">Transmembrane helix</keyword>
<evidence type="ECO:0000256" key="9">
    <source>
        <dbReference type="ARBA" id="ARBA00023136"/>
    </source>
</evidence>
<reference evidence="12 13" key="1">
    <citation type="submission" date="2017-01" db="EMBL/GenBank/DDBJ databases">
        <title>Draft sequence of Acidihalobacter ferrooxidans strain DSM 14175 (strain V8).</title>
        <authorList>
            <person name="Khaleque H.N."/>
            <person name="Ramsay J.P."/>
            <person name="Murphy R.J.T."/>
            <person name="Kaksonen A.H."/>
            <person name="Boxall N.J."/>
            <person name="Watkin E.L.J."/>
        </authorList>
    </citation>
    <scope>NUCLEOTIDE SEQUENCE [LARGE SCALE GENOMIC DNA]</scope>
    <source>
        <strain evidence="12 13">V8</strain>
    </source>
</reference>
<dbReference type="InterPro" id="IPR005672">
    <property type="entry name" value="Phosphate_PstA"/>
</dbReference>